<feature type="compositionally biased region" description="Basic and acidic residues" evidence="5">
    <location>
        <begin position="846"/>
        <end position="872"/>
    </location>
</feature>
<dbReference type="InterPro" id="IPR020575">
    <property type="entry name" value="Hsp90_N"/>
</dbReference>
<dbReference type="SMART" id="SM00387">
    <property type="entry name" value="HATPase_c"/>
    <property type="match status" value="1"/>
</dbReference>
<feature type="domain" description="Histidine kinase/HSP90-like ATPase" evidence="7">
    <location>
        <begin position="76"/>
        <end position="237"/>
    </location>
</feature>
<feature type="signal peptide" evidence="6">
    <location>
        <begin position="1"/>
        <end position="25"/>
    </location>
</feature>
<gene>
    <name evidence="8" type="ORF">CROQUDRAFT_653531</name>
</gene>
<dbReference type="GO" id="GO:0005524">
    <property type="term" value="F:ATP binding"/>
    <property type="evidence" value="ECO:0007669"/>
    <property type="project" value="UniProtKB-KW"/>
</dbReference>
<dbReference type="Gene3D" id="1.20.120.790">
    <property type="entry name" value="Heat shock protein 90, C-terminal domain"/>
    <property type="match status" value="1"/>
</dbReference>
<sequence>MRLTRTRRLLLFVTLSIALLNYSNASVNTETGDPAIPITGLGPDQEVLMAKTEQKFEFQSDIARLMRVVVSHLYHDRDVFLRELISNSGDALEKLRFASLTDSSVLDTAPALNISIIADKPSKRLIIRDSGVGMTREELQKNLGTIARSGTSEFLSKLEKGETTGASTNLIGQFGLGFYSSFLVADRVLVASKSNADEKQWVFESRADAAEFKISEDPRGPSLGRGTEITLYVKDDAAEYLDVEKLQELISTHSEFSTTAPIYLWTEKEEEVPIEEEIKDDESKAGETDEKTEEKTEKKTDEKTDVEEKAEKKEGESEDDEDSLKIDDDNSEDDGADNSTPAAPKTKKIKTHVWEQINTKGPIWTRDAKSVTDEEYITFYKALTGKPEEPASWIHFKGDAGRTAFHGLIYIPDALPPDFYTKTYAQLDSVRLFVRKVLITKEPSSDFLPKYFNWLKVIIDADDLPLNVGRDSLQVNRSLRQIQNIVLKKFIDHLASLAKKEPEKYAKVWKKIGTTLKVGAIEDNKNRDKLAKLLRFESSAASNDQLVGLEDYVARRKKNQKQIYFMAGSGMEAKDLAKSPFVEKLVARGYEVLYLTEPMDEMITSSLGTFEGLKFQDVAKKGLQMGDEAEDEDEKAALEAFKTEYEPLSKWIQKELQEFVSDVVISNRLTTSPCAVVADSYAWTGNMERLMAAQGSRAGQDNNFMMEMMKKAKKVFEINPKHPLIAGLLSRVPSDQETDAELSRVLRTLWDTALVRSGFNVADTNAYFERIELLLRKSVGVDETEQVEVGEIKPAPPVEVGPTDGRTKEDVEANKVEVNSEGEKVEAKDASWEDWSKVKENLKAKATEEAKESKKEPVTEEKEEVAAEKKSDEDEEVMNVLDDFSEDGDDSNPSMEGMRDQMEKLEEMMKNLKGGGEGEGGMPDLKQMMRDMGIKDEL</sequence>
<dbReference type="SUPFAM" id="SSF54211">
    <property type="entry name" value="Ribosomal protein S5 domain 2-like"/>
    <property type="match status" value="1"/>
</dbReference>
<dbReference type="Pfam" id="PF13589">
    <property type="entry name" value="HATPase_c_3"/>
    <property type="match status" value="1"/>
</dbReference>
<dbReference type="HAMAP" id="MF_00505">
    <property type="entry name" value="HSP90"/>
    <property type="match status" value="1"/>
</dbReference>
<accession>A0A9P6NSD9</accession>
<dbReference type="InterPro" id="IPR001404">
    <property type="entry name" value="Hsp90_fam"/>
</dbReference>
<dbReference type="InterPro" id="IPR019805">
    <property type="entry name" value="Heat_shock_protein_90_CS"/>
</dbReference>
<dbReference type="Pfam" id="PF00183">
    <property type="entry name" value="HSP90"/>
    <property type="match status" value="1"/>
</dbReference>
<evidence type="ECO:0000313" key="8">
    <source>
        <dbReference type="EMBL" id="KAG0149462.1"/>
    </source>
</evidence>
<dbReference type="Gene3D" id="3.30.565.10">
    <property type="entry name" value="Histidine kinase-like ATPase, C-terminal domain"/>
    <property type="match status" value="1"/>
</dbReference>
<dbReference type="PANTHER" id="PTHR11528">
    <property type="entry name" value="HEAT SHOCK PROTEIN 90 FAMILY MEMBER"/>
    <property type="match status" value="1"/>
</dbReference>
<keyword evidence="9" id="KW-1185">Reference proteome</keyword>
<dbReference type="InterPro" id="IPR020568">
    <property type="entry name" value="Ribosomal_Su5_D2-typ_SF"/>
</dbReference>
<evidence type="ECO:0000256" key="3">
    <source>
        <dbReference type="ARBA" id="ARBA00022840"/>
    </source>
</evidence>
<dbReference type="NCBIfam" id="NF003555">
    <property type="entry name" value="PRK05218.1"/>
    <property type="match status" value="1"/>
</dbReference>
<keyword evidence="2" id="KW-0547">Nucleotide-binding</keyword>
<dbReference type="AlphaFoldDB" id="A0A9P6NSD9"/>
<feature type="compositionally biased region" description="Acidic residues" evidence="5">
    <location>
        <begin position="268"/>
        <end position="280"/>
    </location>
</feature>
<dbReference type="GO" id="GO:0016887">
    <property type="term" value="F:ATP hydrolysis activity"/>
    <property type="evidence" value="ECO:0007669"/>
    <property type="project" value="InterPro"/>
</dbReference>
<dbReference type="EMBL" id="MU167227">
    <property type="protein sequence ID" value="KAG0149462.1"/>
    <property type="molecule type" value="Genomic_DNA"/>
</dbReference>
<evidence type="ECO:0000256" key="6">
    <source>
        <dbReference type="SAM" id="SignalP"/>
    </source>
</evidence>
<dbReference type="Proteomes" id="UP000886653">
    <property type="component" value="Unassembled WGS sequence"/>
</dbReference>
<evidence type="ECO:0000313" key="9">
    <source>
        <dbReference type="Proteomes" id="UP000886653"/>
    </source>
</evidence>
<dbReference type="GO" id="GO:0051082">
    <property type="term" value="F:unfolded protein binding"/>
    <property type="evidence" value="ECO:0007669"/>
    <property type="project" value="InterPro"/>
</dbReference>
<dbReference type="PROSITE" id="PS00298">
    <property type="entry name" value="HSP90"/>
    <property type="match status" value="1"/>
</dbReference>
<dbReference type="Gene3D" id="3.40.50.11260">
    <property type="match status" value="1"/>
</dbReference>
<evidence type="ECO:0000256" key="5">
    <source>
        <dbReference type="SAM" id="MobiDB-lite"/>
    </source>
</evidence>
<keyword evidence="3" id="KW-0067">ATP-binding</keyword>
<comment type="similarity">
    <text evidence="1">Belongs to the heat shock protein 90 family.</text>
</comment>
<dbReference type="Gene3D" id="3.30.230.80">
    <property type="match status" value="1"/>
</dbReference>
<keyword evidence="6" id="KW-0732">Signal</keyword>
<proteinExistence type="inferred from homology"/>
<evidence type="ECO:0000256" key="2">
    <source>
        <dbReference type="ARBA" id="ARBA00022741"/>
    </source>
</evidence>
<dbReference type="PRINTS" id="PR00775">
    <property type="entry name" value="HEATSHOCK90"/>
</dbReference>
<protein>
    <recommendedName>
        <fullName evidence="7">Histidine kinase/HSP90-like ATPase domain-containing protein</fullName>
    </recommendedName>
</protein>
<dbReference type="OrthoDB" id="28737at2759"/>
<dbReference type="FunFam" id="3.30.565.10:FF:000005">
    <property type="entry name" value="Heat shock protein 90"/>
    <property type="match status" value="1"/>
</dbReference>
<evidence type="ECO:0000256" key="4">
    <source>
        <dbReference type="ARBA" id="ARBA00023186"/>
    </source>
</evidence>
<feature type="region of interest" description="Disordered" evidence="5">
    <location>
        <begin position="267"/>
        <end position="351"/>
    </location>
</feature>
<feature type="chain" id="PRO_5040469501" description="Histidine kinase/HSP90-like ATPase domain-containing protein" evidence="6">
    <location>
        <begin position="26"/>
        <end position="938"/>
    </location>
</feature>
<dbReference type="InterPro" id="IPR036890">
    <property type="entry name" value="HATPase_C_sf"/>
</dbReference>
<evidence type="ECO:0000259" key="7">
    <source>
        <dbReference type="SMART" id="SM00387"/>
    </source>
</evidence>
<dbReference type="GO" id="GO:0140662">
    <property type="term" value="F:ATP-dependent protein folding chaperone"/>
    <property type="evidence" value="ECO:0007669"/>
    <property type="project" value="InterPro"/>
</dbReference>
<feature type="compositionally biased region" description="Basic and acidic residues" evidence="5">
    <location>
        <begin position="281"/>
        <end position="315"/>
    </location>
</feature>
<dbReference type="CDD" id="cd16927">
    <property type="entry name" value="HATPase_Hsp90-like"/>
    <property type="match status" value="1"/>
</dbReference>
<dbReference type="SUPFAM" id="SSF55874">
    <property type="entry name" value="ATPase domain of HSP90 chaperone/DNA topoisomerase II/histidine kinase"/>
    <property type="match status" value="1"/>
</dbReference>
<evidence type="ECO:0000256" key="1">
    <source>
        <dbReference type="ARBA" id="ARBA00008239"/>
    </source>
</evidence>
<comment type="caution">
    <text evidence="8">The sequence shown here is derived from an EMBL/GenBank/DDBJ whole genome shotgun (WGS) entry which is preliminary data.</text>
</comment>
<reference evidence="8" key="1">
    <citation type="submission" date="2013-11" db="EMBL/GenBank/DDBJ databases">
        <title>Genome sequence of the fusiform rust pathogen reveals effectors for host alternation and coevolution with pine.</title>
        <authorList>
            <consortium name="DOE Joint Genome Institute"/>
            <person name="Smith K."/>
            <person name="Pendleton A."/>
            <person name="Kubisiak T."/>
            <person name="Anderson C."/>
            <person name="Salamov A."/>
            <person name="Aerts A."/>
            <person name="Riley R."/>
            <person name="Clum A."/>
            <person name="Lindquist E."/>
            <person name="Ence D."/>
            <person name="Campbell M."/>
            <person name="Kronenberg Z."/>
            <person name="Feau N."/>
            <person name="Dhillon B."/>
            <person name="Hamelin R."/>
            <person name="Burleigh J."/>
            <person name="Smith J."/>
            <person name="Yandell M."/>
            <person name="Nelson C."/>
            <person name="Grigoriev I."/>
            <person name="Davis J."/>
        </authorList>
    </citation>
    <scope>NUCLEOTIDE SEQUENCE</scope>
    <source>
        <strain evidence="8">G11</strain>
    </source>
</reference>
<dbReference type="InterPro" id="IPR037196">
    <property type="entry name" value="HSP90_C"/>
</dbReference>
<name>A0A9P6NSD9_9BASI</name>
<organism evidence="8 9">
    <name type="scientific">Cronartium quercuum f. sp. fusiforme G11</name>
    <dbReference type="NCBI Taxonomy" id="708437"/>
    <lineage>
        <taxon>Eukaryota</taxon>
        <taxon>Fungi</taxon>
        <taxon>Dikarya</taxon>
        <taxon>Basidiomycota</taxon>
        <taxon>Pucciniomycotina</taxon>
        <taxon>Pucciniomycetes</taxon>
        <taxon>Pucciniales</taxon>
        <taxon>Coleosporiaceae</taxon>
        <taxon>Cronartium</taxon>
    </lineage>
</organism>
<dbReference type="InterPro" id="IPR003594">
    <property type="entry name" value="HATPase_dom"/>
</dbReference>
<keyword evidence="4" id="KW-0143">Chaperone</keyword>
<feature type="region of interest" description="Disordered" evidence="5">
    <location>
        <begin position="846"/>
        <end position="877"/>
    </location>
</feature>
<dbReference type="SUPFAM" id="SSF110942">
    <property type="entry name" value="HSP90 C-terminal domain"/>
    <property type="match status" value="1"/>
</dbReference>